<sequence length="197" mass="23609">MILRYSFDWYIQQFAEAKETAEDFLLSVDEAYFLKPPAQNRWCVAECYHHLIKFGYIYHRNLSRALQNSRKRIHNVDQSFRPRWLWKKAADFFEPPYSFRLKTMSSMEPEVTADYNRFELLDEFMELQDQFIAQLEHAKNEHIDLSGTKVSHPIAGFLKLTFSEYYLLTIAHQRRHHWQAEQTLSVLKEKYGKPHAG</sequence>
<dbReference type="Pfam" id="PF12867">
    <property type="entry name" value="DinB_2"/>
    <property type="match status" value="1"/>
</dbReference>
<dbReference type="Proteomes" id="UP000184041">
    <property type="component" value="Unassembled WGS sequence"/>
</dbReference>
<dbReference type="InterPro" id="IPR034660">
    <property type="entry name" value="DinB/YfiT-like"/>
</dbReference>
<dbReference type="AlphaFoldDB" id="A0A1M4VXS4"/>
<organism evidence="2 3">
    <name type="scientific">Fodinibius roseus</name>
    <dbReference type="NCBI Taxonomy" id="1194090"/>
    <lineage>
        <taxon>Bacteria</taxon>
        <taxon>Pseudomonadati</taxon>
        <taxon>Balneolota</taxon>
        <taxon>Balneolia</taxon>
        <taxon>Balneolales</taxon>
        <taxon>Balneolaceae</taxon>
        <taxon>Fodinibius</taxon>
    </lineage>
</organism>
<dbReference type="RefSeq" id="WP_073059502.1">
    <property type="nucleotide sequence ID" value="NZ_FQUS01000003.1"/>
</dbReference>
<dbReference type="STRING" id="1194090.SAMN05443144_10366"/>
<dbReference type="Gene3D" id="1.20.120.450">
    <property type="entry name" value="dinb family like domain"/>
    <property type="match status" value="1"/>
</dbReference>
<proteinExistence type="predicted"/>
<dbReference type="InterPro" id="IPR024775">
    <property type="entry name" value="DinB-like"/>
</dbReference>
<evidence type="ECO:0000313" key="2">
    <source>
        <dbReference type="EMBL" id="SHE73821.1"/>
    </source>
</evidence>
<protein>
    <submittedName>
        <fullName evidence="2">DinB superfamily protein</fullName>
    </submittedName>
</protein>
<feature type="domain" description="DinB-like" evidence="1">
    <location>
        <begin position="13"/>
        <end position="180"/>
    </location>
</feature>
<accession>A0A1M4VXS4</accession>
<keyword evidence="3" id="KW-1185">Reference proteome</keyword>
<gene>
    <name evidence="2" type="ORF">SAMN05443144_10366</name>
</gene>
<name>A0A1M4VXS4_9BACT</name>
<dbReference type="OrthoDB" id="1524454at2"/>
<evidence type="ECO:0000259" key="1">
    <source>
        <dbReference type="Pfam" id="PF12867"/>
    </source>
</evidence>
<reference evidence="2 3" key="1">
    <citation type="submission" date="2016-11" db="EMBL/GenBank/DDBJ databases">
        <authorList>
            <person name="Jaros S."/>
            <person name="Januszkiewicz K."/>
            <person name="Wedrychowicz H."/>
        </authorList>
    </citation>
    <scope>NUCLEOTIDE SEQUENCE [LARGE SCALE GENOMIC DNA]</scope>
    <source>
        <strain evidence="2 3">DSM 21986</strain>
    </source>
</reference>
<dbReference type="EMBL" id="FQUS01000003">
    <property type="protein sequence ID" value="SHE73821.1"/>
    <property type="molecule type" value="Genomic_DNA"/>
</dbReference>
<dbReference type="SUPFAM" id="SSF109854">
    <property type="entry name" value="DinB/YfiT-like putative metalloenzymes"/>
    <property type="match status" value="1"/>
</dbReference>
<evidence type="ECO:0000313" key="3">
    <source>
        <dbReference type="Proteomes" id="UP000184041"/>
    </source>
</evidence>